<gene>
    <name evidence="1" type="ORF">TWF506_005085</name>
</gene>
<keyword evidence="2" id="KW-1185">Reference proteome</keyword>
<evidence type="ECO:0000313" key="1">
    <source>
        <dbReference type="EMBL" id="KAK6517910.1"/>
    </source>
</evidence>
<name>A0AAN8NB49_9PEZI</name>
<accession>A0AAN8NB49</accession>
<proteinExistence type="predicted"/>
<comment type="caution">
    <text evidence="1">The sequence shown here is derived from an EMBL/GenBank/DDBJ whole genome shotgun (WGS) entry which is preliminary data.</text>
</comment>
<sequence length="89" mass="9836">MFNLKGQQADGLIAPHRLTAQSDKLGSRILQQAQQLTGEPVWHKGCLLKNKAGDYIRIFELGYPDLLDTESSGLIQMPTKEHTSSCPLS</sequence>
<dbReference type="Proteomes" id="UP001307849">
    <property type="component" value="Unassembled WGS sequence"/>
</dbReference>
<protein>
    <submittedName>
        <fullName evidence="1">Uncharacterized protein</fullName>
    </submittedName>
</protein>
<organism evidence="1 2">
    <name type="scientific">Arthrobotrys conoides</name>
    <dbReference type="NCBI Taxonomy" id="74498"/>
    <lineage>
        <taxon>Eukaryota</taxon>
        <taxon>Fungi</taxon>
        <taxon>Dikarya</taxon>
        <taxon>Ascomycota</taxon>
        <taxon>Pezizomycotina</taxon>
        <taxon>Orbiliomycetes</taxon>
        <taxon>Orbiliales</taxon>
        <taxon>Orbiliaceae</taxon>
        <taxon>Arthrobotrys</taxon>
    </lineage>
</organism>
<reference evidence="1 2" key="1">
    <citation type="submission" date="2019-10" db="EMBL/GenBank/DDBJ databases">
        <authorList>
            <person name="Palmer J.M."/>
        </authorList>
    </citation>
    <scope>NUCLEOTIDE SEQUENCE [LARGE SCALE GENOMIC DNA]</scope>
    <source>
        <strain evidence="1 2">TWF506</strain>
    </source>
</reference>
<dbReference type="AlphaFoldDB" id="A0AAN8NB49"/>
<dbReference type="EMBL" id="JAVHJM010000002">
    <property type="protein sequence ID" value="KAK6517910.1"/>
    <property type="molecule type" value="Genomic_DNA"/>
</dbReference>
<evidence type="ECO:0000313" key="2">
    <source>
        <dbReference type="Proteomes" id="UP001307849"/>
    </source>
</evidence>